<organism evidence="1 2">
    <name type="scientific">Ureibacillus yapensis</name>
    <dbReference type="NCBI Taxonomy" id="2304605"/>
    <lineage>
        <taxon>Bacteria</taxon>
        <taxon>Bacillati</taxon>
        <taxon>Bacillota</taxon>
        <taxon>Bacilli</taxon>
        <taxon>Bacillales</taxon>
        <taxon>Caryophanaceae</taxon>
        <taxon>Ureibacillus</taxon>
    </lineage>
</organism>
<evidence type="ECO:0000313" key="1">
    <source>
        <dbReference type="EMBL" id="RHW35790.1"/>
    </source>
</evidence>
<accession>A0A396S5L0</accession>
<comment type="caution">
    <text evidence="1">The sequence shown here is derived from an EMBL/GenBank/DDBJ whole genome shotgun (WGS) entry which is preliminary data.</text>
</comment>
<protein>
    <submittedName>
        <fullName evidence="1">Uncharacterized protein</fullName>
    </submittedName>
</protein>
<dbReference type="EMBL" id="QWEI01000006">
    <property type="protein sequence ID" value="RHW35790.1"/>
    <property type="molecule type" value="Genomic_DNA"/>
</dbReference>
<dbReference type="RefSeq" id="WP_118876609.1">
    <property type="nucleotide sequence ID" value="NZ_QWEI01000006.1"/>
</dbReference>
<dbReference type="AlphaFoldDB" id="A0A396S5L0"/>
<evidence type="ECO:0000313" key="2">
    <source>
        <dbReference type="Proteomes" id="UP000265692"/>
    </source>
</evidence>
<gene>
    <name evidence="1" type="ORF">D1B33_11835</name>
</gene>
<dbReference type="OrthoDB" id="2740010at2"/>
<dbReference type="Proteomes" id="UP000265692">
    <property type="component" value="Unassembled WGS sequence"/>
</dbReference>
<keyword evidence="2" id="KW-1185">Reference proteome</keyword>
<name>A0A396S5L0_9BACL</name>
<sequence>MQNDHTKYQFQTEEKNELLEKMTPIIEHALLQTHPRNREDLRQHLYELMIKTLNNVRFSEPGGLFRRK</sequence>
<reference evidence="1 2" key="1">
    <citation type="submission" date="2018-08" db="EMBL/GenBank/DDBJ databases">
        <title>Lysinibacillus sp. YLB-03 draft genome sequence.</title>
        <authorList>
            <person name="Yu L."/>
        </authorList>
    </citation>
    <scope>NUCLEOTIDE SEQUENCE [LARGE SCALE GENOMIC DNA]</scope>
    <source>
        <strain evidence="1 2">YLB-03</strain>
    </source>
</reference>
<proteinExistence type="predicted"/>